<protein>
    <recommendedName>
        <fullName evidence="1">SET domain-containing protein</fullName>
    </recommendedName>
</protein>
<name>A0A7S4AQB4_9STRA</name>
<dbReference type="EMBL" id="HBIX01023441">
    <property type="protein sequence ID" value="CAE0723496.1"/>
    <property type="molecule type" value="Transcribed_RNA"/>
</dbReference>
<dbReference type="PANTHER" id="PTHR13271">
    <property type="entry name" value="UNCHARACTERIZED PUTATIVE METHYLTRANSFERASE"/>
    <property type="match status" value="1"/>
</dbReference>
<feature type="domain" description="SET" evidence="1">
    <location>
        <begin position="138"/>
        <end position="364"/>
    </location>
</feature>
<dbReference type="InterPro" id="IPR001214">
    <property type="entry name" value="SET_dom"/>
</dbReference>
<dbReference type="Gene3D" id="3.90.1410.10">
    <property type="entry name" value="set domain protein methyltransferase, domain 1"/>
    <property type="match status" value="1"/>
</dbReference>
<proteinExistence type="predicted"/>
<dbReference type="InterPro" id="IPR046341">
    <property type="entry name" value="SET_dom_sf"/>
</dbReference>
<accession>A0A7S4AQB4</accession>
<gene>
    <name evidence="2" type="ORF">PAUS00366_LOCUS16252</name>
</gene>
<sequence>MSVNKFGTRHGIMVCHRRRSLAITPQICFLLLWSTISTCTTAFSINGLLDPSLHRLKVRSPQSDIDGIFSSNSMLHMAKTAKKKKTKKKGSSGSSSSGLKGFGSIGATKDTQVDLDRSKEARLFYDFMEGGSASDNLSRCAIGSFPLGDDFKLRGIAALKPVKKGDSIIRIPYELAINLGQEGVDPTAPAVAFLKDYCETLASAENSNDTPSKSTKAAYYSMLPPFEGDDCLGSTDFFSDQALNELQAPLVIEETKKRKQRTSARFQSDVAPNLESFPKWIDGSSVTEDHLAWAVWLVTSRVLTVQGDAEEGKSYRLLIPFLDMCNHDRGSSHVLSGRAVPGGELKVVAGASVKEGDQINICYGGGMVGNDRFIQDYGFLDTSDNNRAYDMVAQQLLGKRRIVEGVGAGGFMSESDRKKTLDQLKQTTIQEDENLLKGEKDTSLVAAYNYRIGVKKALSKFGSD</sequence>
<evidence type="ECO:0000259" key="1">
    <source>
        <dbReference type="PROSITE" id="PS50280"/>
    </source>
</evidence>
<dbReference type="AlphaFoldDB" id="A0A7S4AQB4"/>
<reference evidence="2" key="1">
    <citation type="submission" date="2021-01" db="EMBL/GenBank/DDBJ databases">
        <authorList>
            <person name="Corre E."/>
            <person name="Pelletier E."/>
            <person name="Niang G."/>
            <person name="Scheremetjew M."/>
            <person name="Finn R."/>
            <person name="Kale V."/>
            <person name="Holt S."/>
            <person name="Cochrane G."/>
            <person name="Meng A."/>
            <person name="Brown T."/>
            <person name="Cohen L."/>
        </authorList>
    </citation>
    <scope>NUCLEOTIDE SEQUENCE</scope>
    <source>
        <strain evidence="2">10249 10 AB</strain>
    </source>
</reference>
<evidence type="ECO:0000313" key="2">
    <source>
        <dbReference type="EMBL" id="CAE0723496.1"/>
    </source>
</evidence>
<dbReference type="CDD" id="cd10527">
    <property type="entry name" value="SET_LSMT"/>
    <property type="match status" value="1"/>
</dbReference>
<dbReference type="SUPFAM" id="SSF82199">
    <property type="entry name" value="SET domain"/>
    <property type="match status" value="1"/>
</dbReference>
<dbReference type="InterPro" id="IPR050600">
    <property type="entry name" value="SETD3_SETD6_MTase"/>
</dbReference>
<dbReference type="GO" id="GO:0016279">
    <property type="term" value="F:protein-lysine N-methyltransferase activity"/>
    <property type="evidence" value="ECO:0007669"/>
    <property type="project" value="TreeGrafter"/>
</dbReference>
<dbReference type="PROSITE" id="PS50280">
    <property type="entry name" value="SET"/>
    <property type="match status" value="1"/>
</dbReference>
<organism evidence="2">
    <name type="scientific">Pseudo-nitzschia australis</name>
    <dbReference type="NCBI Taxonomy" id="44445"/>
    <lineage>
        <taxon>Eukaryota</taxon>
        <taxon>Sar</taxon>
        <taxon>Stramenopiles</taxon>
        <taxon>Ochrophyta</taxon>
        <taxon>Bacillariophyta</taxon>
        <taxon>Bacillariophyceae</taxon>
        <taxon>Bacillariophycidae</taxon>
        <taxon>Bacillariales</taxon>
        <taxon>Bacillariaceae</taxon>
        <taxon>Pseudo-nitzschia</taxon>
    </lineage>
</organism>